<dbReference type="AlphaFoldDB" id="A0A8S0QZT8"/>
<organism evidence="1 2">
    <name type="scientific">Olea europaea subsp. europaea</name>
    <dbReference type="NCBI Taxonomy" id="158383"/>
    <lineage>
        <taxon>Eukaryota</taxon>
        <taxon>Viridiplantae</taxon>
        <taxon>Streptophyta</taxon>
        <taxon>Embryophyta</taxon>
        <taxon>Tracheophyta</taxon>
        <taxon>Spermatophyta</taxon>
        <taxon>Magnoliopsida</taxon>
        <taxon>eudicotyledons</taxon>
        <taxon>Gunneridae</taxon>
        <taxon>Pentapetalae</taxon>
        <taxon>asterids</taxon>
        <taxon>lamiids</taxon>
        <taxon>Lamiales</taxon>
        <taxon>Oleaceae</taxon>
        <taxon>Oleeae</taxon>
        <taxon>Olea</taxon>
    </lineage>
</organism>
<gene>
    <name evidence="1" type="ORF">OLEA9_A082566</name>
</gene>
<proteinExistence type="predicted"/>
<reference evidence="1 2" key="1">
    <citation type="submission" date="2019-12" db="EMBL/GenBank/DDBJ databases">
        <authorList>
            <person name="Alioto T."/>
            <person name="Alioto T."/>
            <person name="Gomez Garrido J."/>
        </authorList>
    </citation>
    <scope>NUCLEOTIDE SEQUENCE [LARGE SCALE GENOMIC DNA]</scope>
</reference>
<dbReference type="Proteomes" id="UP000594638">
    <property type="component" value="Unassembled WGS sequence"/>
</dbReference>
<keyword evidence="2" id="KW-1185">Reference proteome</keyword>
<dbReference type="Gramene" id="OE9A082566T1">
    <property type="protein sequence ID" value="OE9A082566C1"/>
    <property type="gene ID" value="OE9A082566"/>
</dbReference>
<protein>
    <submittedName>
        <fullName evidence="1">Uncharacterized protein</fullName>
    </submittedName>
</protein>
<evidence type="ECO:0000313" key="1">
    <source>
        <dbReference type="EMBL" id="CAA2971553.1"/>
    </source>
</evidence>
<evidence type="ECO:0000313" key="2">
    <source>
        <dbReference type="Proteomes" id="UP000594638"/>
    </source>
</evidence>
<accession>A0A8S0QZT8</accession>
<comment type="caution">
    <text evidence="1">The sequence shown here is derived from an EMBL/GenBank/DDBJ whole genome shotgun (WGS) entry which is preliminary data.</text>
</comment>
<dbReference type="EMBL" id="CACTIH010002017">
    <property type="protein sequence ID" value="CAA2971553.1"/>
    <property type="molecule type" value="Genomic_DNA"/>
</dbReference>
<name>A0A8S0QZT8_OLEEU</name>
<sequence>MERYFDQPIAKNVPHLDAMLKHSMFEILLFYNRRIQVKSKLIFLARVNHHPGGKIQASKLRVIWLAFFLLHYNFAGFDDYMRDYRLISRREKKVSGSDNENRSEEDARIQHVGLDFVMTSCCCCDDGYHQGGRGGWMDI</sequence>